<evidence type="ECO:0000256" key="7">
    <source>
        <dbReference type="ARBA" id="ARBA00022982"/>
    </source>
</evidence>
<dbReference type="SUPFAM" id="SSF52218">
    <property type="entry name" value="Flavoproteins"/>
    <property type="match status" value="1"/>
</dbReference>
<evidence type="ECO:0000313" key="11">
    <source>
        <dbReference type="Proteomes" id="UP000029868"/>
    </source>
</evidence>
<evidence type="ECO:0000256" key="8">
    <source>
        <dbReference type="PIRNR" id="PIRNR038996"/>
    </source>
</evidence>
<protein>
    <recommendedName>
        <fullName evidence="8">Flavodoxin</fullName>
    </recommendedName>
</protein>
<dbReference type="NCBIfam" id="TIGR01752">
    <property type="entry name" value="flav_long"/>
    <property type="match status" value="1"/>
</dbReference>
<comment type="similarity">
    <text evidence="3 8">Belongs to the flavodoxin family.</text>
</comment>
<dbReference type="InterPro" id="IPR001226">
    <property type="entry name" value="Flavodoxin_CS"/>
</dbReference>
<dbReference type="InterPro" id="IPR050619">
    <property type="entry name" value="Flavodoxin"/>
</dbReference>
<proteinExistence type="inferred from homology"/>
<comment type="cofactor">
    <cofactor evidence="1 8">
        <name>FMN</name>
        <dbReference type="ChEBI" id="CHEBI:58210"/>
    </cofactor>
</comment>
<name>A0A099KM97_COLPS</name>
<dbReference type="Proteomes" id="UP000029868">
    <property type="component" value="Unassembled WGS sequence"/>
</dbReference>
<dbReference type="PANTHER" id="PTHR42809:SF3">
    <property type="entry name" value="FLAVODOXIN 2"/>
    <property type="match status" value="1"/>
</dbReference>
<dbReference type="GO" id="GO:0009055">
    <property type="term" value="F:electron transfer activity"/>
    <property type="evidence" value="ECO:0007669"/>
    <property type="project" value="UniProtKB-UniRule"/>
</dbReference>
<dbReference type="NCBIfam" id="NF006739">
    <property type="entry name" value="PRK09267.1-5"/>
    <property type="match status" value="1"/>
</dbReference>
<dbReference type="GO" id="GO:0010181">
    <property type="term" value="F:FMN binding"/>
    <property type="evidence" value="ECO:0007669"/>
    <property type="project" value="UniProtKB-UniRule"/>
</dbReference>
<keyword evidence="6 8" id="KW-0288">FMN</keyword>
<evidence type="ECO:0000256" key="6">
    <source>
        <dbReference type="ARBA" id="ARBA00022643"/>
    </source>
</evidence>
<evidence type="ECO:0000256" key="1">
    <source>
        <dbReference type="ARBA" id="ARBA00001917"/>
    </source>
</evidence>
<dbReference type="Gene3D" id="3.40.50.360">
    <property type="match status" value="1"/>
</dbReference>
<dbReference type="InterPro" id="IPR008254">
    <property type="entry name" value="Flavodoxin/NO_synth"/>
</dbReference>
<dbReference type="Pfam" id="PF00258">
    <property type="entry name" value="Flavodoxin_1"/>
    <property type="match status" value="1"/>
</dbReference>
<dbReference type="InterPro" id="IPR010086">
    <property type="entry name" value="Flavodoxin_lc"/>
</dbReference>
<dbReference type="PATRIC" id="fig|28229.3.peg.2764"/>
<evidence type="ECO:0000313" key="10">
    <source>
        <dbReference type="EMBL" id="KGJ91889.1"/>
    </source>
</evidence>
<comment type="caution">
    <text evidence="10">The sequence shown here is derived from an EMBL/GenBank/DDBJ whole genome shotgun (WGS) entry which is preliminary data.</text>
</comment>
<keyword evidence="4 8" id="KW-0813">Transport</keyword>
<comment type="function">
    <text evidence="2 8">Low-potential electron donor to a number of redox enzymes.</text>
</comment>
<dbReference type="PROSITE" id="PS50902">
    <property type="entry name" value="FLAVODOXIN_LIKE"/>
    <property type="match status" value="1"/>
</dbReference>
<evidence type="ECO:0000256" key="3">
    <source>
        <dbReference type="ARBA" id="ARBA00005267"/>
    </source>
</evidence>
<feature type="domain" description="Flavodoxin-like" evidence="9">
    <location>
        <begin position="5"/>
        <end position="167"/>
    </location>
</feature>
<keyword evidence="7 8" id="KW-0249">Electron transport</keyword>
<dbReference type="PROSITE" id="PS00201">
    <property type="entry name" value="FLAVODOXIN"/>
    <property type="match status" value="1"/>
</dbReference>
<evidence type="ECO:0000256" key="4">
    <source>
        <dbReference type="ARBA" id="ARBA00022448"/>
    </source>
</evidence>
<keyword evidence="5 8" id="KW-0285">Flavoprotein</keyword>
<reference evidence="10 11" key="1">
    <citation type="submission" date="2014-08" db="EMBL/GenBank/DDBJ databases">
        <title>Genomic and Phenotypic Diversity of Colwellia psychrerythraea strains from Disparate Marine Basins.</title>
        <authorList>
            <person name="Techtmann S.M."/>
            <person name="Stelling S.C."/>
            <person name="Utturkar S.M."/>
            <person name="Alshibli N."/>
            <person name="Harris A."/>
            <person name="Brown S.D."/>
            <person name="Hazen T.C."/>
        </authorList>
    </citation>
    <scope>NUCLEOTIDE SEQUENCE [LARGE SCALE GENOMIC DNA]</scope>
    <source>
        <strain evidence="10 11">GAB14E</strain>
    </source>
</reference>
<dbReference type="PANTHER" id="PTHR42809">
    <property type="entry name" value="FLAVODOXIN 2"/>
    <property type="match status" value="1"/>
</dbReference>
<dbReference type="PIRSF" id="PIRSF038996">
    <property type="entry name" value="FldA"/>
    <property type="match status" value="1"/>
</dbReference>
<dbReference type="RefSeq" id="WP_081967826.1">
    <property type="nucleotide sequence ID" value="NZ_JQEC01000039.1"/>
</dbReference>
<dbReference type="InterPro" id="IPR029039">
    <property type="entry name" value="Flavoprotein-like_sf"/>
</dbReference>
<dbReference type="OrthoDB" id="359268at2"/>
<sequence length="178" mass="20019">MSMKIGLFYGSTTGNTEAAAELIQQKLSMHEVELHDISDASVEDFSRYEFLILGISTWEYGGLQDDWQAFWEQLDKVDMEGKIVAVFGQGDQVGYDEWFQDGIGILHDKVVERGAVAIGYCPNKNYNFVASLALNENKTEFLGLALDDDNQPELTEERVDNWCVELNVMFTDIAVAMA</sequence>
<dbReference type="AlphaFoldDB" id="A0A099KM97"/>
<evidence type="ECO:0000256" key="2">
    <source>
        <dbReference type="ARBA" id="ARBA00003297"/>
    </source>
</evidence>
<dbReference type="EMBL" id="JQEC01000039">
    <property type="protein sequence ID" value="KGJ91889.1"/>
    <property type="molecule type" value="Genomic_DNA"/>
</dbReference>
<accession>A0A099KM97</accession>
<evidence type="ECO:0000256" key="5">
    <source>
        <dbReference type="ARBA" id="ARBA00022630"/>
    </source>
</evidence>
<gene>
    <name evidence="10" type="ORF">GAB14E_3046</name>
</gene>
<evidence type="ECO:0000259" key="9">
    <source>
        <dbReference type="PROSITE" id="PS50902"/>
    </source>
</evidence>
<organism evidence="10 11">
    <name type="scientific">Colwellia psychrerythraea</name>
    <name type="common">Vibrio psychroerythus</name>
    <dbReference type="NCBI Taxonomy" id="28229"/>
    <lineage>
        <taxon>Bacteria</taxon>
        <taxon>Pseudomonadati</taxon>
        <taxon>Pseudomonadota</taxon>
        <taxon>Gammaproteobacteria</taxon>
        <taxon>Alteromonadales</taxon>
        <taxon>Colwelliaceae</taxon>
        <taxon>Colwellia</taxon>
    </lineage>
</organism>